<dbReference type="OrthoDB" id="6200718at2"/>
<name>A0A7M2YUS2_9ACTN</name>
<proteinExistence type="predicted"/>
<dbReference type="Proteomes" id="UP000254134">
    <property type="component" value="Unassembled WGS sequence"/>
</dbReference>
<protein>
    <submittedName>
        <fullName evidence="1">Uncharacterized protein</fullName>
    </submittedName>
</protein>
<accession>A0A7M2YUS2</accession>
<sequence length="67" mass="7296">MSTANLQTGPDLELEMVERWRAESLVRAGYDHESAAVLAASHEVDLHLATHLLEAGCSIDLALQILL</sequence>
<reference evidence="1 2" key="1">
    <citation type="submission" date="2018-07" db="EMBL/GenBank/DDBJ databases">
        <title>High-quality-draft genome sequence of Gaiella occulta.</title>
        <authorList>
            <person name="Severino R."/>
            <person name="Froufe H.J.C."/>
            <person name="Rainey F.A."/>
            <person name="Barroso C."/>
            <person name="Albuquerque L."/>
            <person name="Lobo-Da-Cunha A."/>
            <person name="Da Costa M.S."/>
            <person name="Egas C."/>
        </authorList>
    </citation>
    <scope>NUCLEOTIDE SEQUENCE [LARGE SCALE GENOMIC DNA]</scope>
    <source>
        <strain evidence="1 2">F2-233</strain>
    </source>
</reference>
<organism evidence="1 2">
    <name type="scientific">Gaiella occulta</name>
    <dbReference type="NCBI Taxonomy" id="1002870"/>
    <lineage>
        <taxon>Bacteria</taxon>
        <taxon>Bacillati</taxon>
        <taxon>Actinomycetota</taxon>
        <taxon>Thermoleophilia</taxon>
        <taxon>Gaiellales</taxon>
        <taxon>Gaiellaceae</taxon>
        <taxon>Gaiella</taxon>
    </lineage>
</organism>
<comment type="caution">
    <text evidence="1">The sequence shown here is derived from an EMBL/GenBank/DDBJ whole genome shotgun (WGS) entry which is preliminary data.</text>
</comment>
<evidence type="ECO:0000313" key="1">
    <source>
        <dbReference type="EMBL" id="RDI73853.1"/>
    </source>
</evidence>
<dbReference type="RefSeq" id="WP_114796831.1">
    <property type="nucleotide sequence ID" value="NZ_QQZY01000006.1"/>
</dbReference>
<evidence type="ECO:0000313" key="2">
    <source>
        <dbReference type="Proteomes" id="UP000254134"/>
    </source>
</evidence>
<keyword evidence="2" id="KW-1185">Reference proteome</keyword>
<dbReference type="EMBL" id="QQZY01000006">
    <property type="protein sequence ID" value="RDI73853.1"/>
    <property type="molecule type" value="Genomic_DNA"/>
</dbReference>
<reference evidence="2" key="2">
    <citation type="journal article" date="2019" name="MicrobiologyOpen">
        <title>High-quality draft genome sequence of Gaiella occulta isolated from a 150 meter deep mineral water borehole and comparison with the genome sequences of other deep-branching lineages of the phylum Actinobacteria.</title>
        <authorList>
            <person name="Severino R."/>
            <person name="Froufe H.J.C."/>
            <person name="Barroso C."/>
            <person name="Albuquerque L."/>
            <person name="Lobo-da-Cunha A."/>
            <person name="da Costa M.S."/>
            <person name="Egas C."/>
        </authorList>
    </citation>
    <scope>NUCLEOTIDE SEQUENCE [LARGE SCALE GENOMIC DNA]</scope>
    <source>
        <strain evidence="2">F2-233</strain>
    </source>
</reference>
<dbReference type="AlphaFoldDB" id="A0A7M2YUS2"/>
<gene>
    <name evidence="1" type="ORF">Gocc_2417</name>
</gene>